<accession>A0A2N3RPR4</accession>
<dbReference type="OrthoDB" id="5998527at2"/>
<gene>
    <name evidence="1" type="ORF">XpruCFBP8353_05495</name>
    <name evidence="2" type="ORF">XpruCFBP8354_05495</name>
</gene>
<dbReference type="EMBL" id="PHKV01000001">
    <property type="protein sequence ID" value="PKV14495.1"/>
    <property type="molecule type" value="Genomic_DNA"/>
</dbReference>
<proteinExistence type="predicted"/>
<organism evidence="1 3">
    <name type="scientific">Xanthomonas prunicola</name>
    <dbReference type="NCBI Taxonomy" id="2053930"/>
    <lineage>
        <taxon>Bacteria</taxon>
        <taxon>Pseudomonadati</taxon>
        <taxon>Pseudomonadota</taxon>
        <taxon>Gammaproteobacteria</taxon>
        <taxon>Lysobacterales</taxon>
        <taxon>Lysobacteraceae</taxon>
        <taxon>Xanthomonas</taxon>
    </lineage>
</organism>
<evidence type="ECO:0000313" key="3">
    <source>
        <dbReference type="Proteomes" id="UP000233720"/>
    </source>
</evidence>
<dbReference type="AlphaFoldDB" id="A0A2N3RPR4"/>
<comment type="caution">
    <text evidence="1">The sequence shown here is derived from an EMBL/GenBank/DDBJ whole genome shotgun (WGS) entry which is preliminary data.</text>
</comment>
<protein>
    <submittedName>
        <fullName evidence="1">Uncharacterized protein</fullName>
    </submittedName>
</protein>
<dbReference type="RefSeq" id="WP_101362248.1">
    <property type="nucleotide sequence ID" value="NZ_PHKV01000001.1"/>
</dbReference>
<evidence type="ECO:0000313" key="4">
    <source>
        <dbReference type="Proteomes" id="UP000233748"/>
    </source>
</evidence>
<reference evidence="3 4" key="1">
    <citation type="submission" date="2017-11" db="EMBL/GenBank/DDBJ databases">
        <title>Xanthomonas prunicola sp. nov., a novel pathogen that affects nectarine (Prunus persica var. nectarine) trees.</title>
        <authorList>
            <person name="Lopez M."/>
            <person name="Lopez-Soriano P."/>
            <person name="Garita-Cambronero J."/>
            <person name="Beltran C."/>
            <person name="Taghouti G."/>
            <person name="Portier P."/>
            <person name="Cubero J."/>
            <person name="Fischer-Le Saux M."/>
            <person name="Marco-Noales E."/>
        </authorList>
    </citation>
    <scope>NUCLEOTIDE SEQUENCE [LARGE SCALE GENOMIC DNA]</scope>
    <source>
        <strain evidence="1 3">CFBP8353</strain>
        <strain evidence="2 4">CFBP8354</strain>
    </source>
</reference>
<dbReference type="Proteomes" id="UP000233720">
    <property type="component" value="Unassembled WGS sequence"/>
</dbReference>
<name>A0A2N3RPR4_9XANT</name>
<sequence>MIPHEPVRKPCWARWFIHSLLRATRAHLTDAEAIKAVHDALCLIPDAMNAILADWLVPRCLRH</sequence>
<evidence type="ECO:0000313" key="2">
    <source>
        <dbReference type="EMBL" id="PKV18777.1"/>
    </source>
</evidence>
<dbReference type="Proteomes" id="UP000233748">
    <property type="component" value="Unassembled WGS sequence"/>
</dbReference>
<dbReference type="EMBL" id="PHKW01000001">
    <property type="protein sequence ID" value="PKV18777.1"/>
    <property type="molecule type" value="Genomic_DNA"/>
</dbReference>
<keyword evidence="4" id="KW-1185">Reference proteome</keyword>
<evidence type="ECO:0000313" key="1">
    <source>
        <dbReference type="EMBL" id="PKV14495.1"/>
    </source>
</evidence>